<keyword evidence="8" id="KW-0464">Manganese</keyword>
<dbReference type="GO" id="GO:0030145">
    <property type="term" value="F:manganese ion binding"/>
    <property type="evidence" value="ECO:0007669"/>
    <property type="project" value="InterPro"/>
</dbReference>
<comment type="similarity">
    <text evidence="9">Belongs to the peptidase M24B family. Eukaryotic-type prolidase subfamily.</text>
</comment>
<dbReference type="Gene3D" id="3.90.230.10">
    <property type="entry name" value="Creatinase/methionine aminopeptidase superfamily"/>
    <property type="match status" value="1"/>
</dbReference>
<evidence type="ECO:0000256" key="14">
    <source>
        <dbReference type="ARBA" id="ARBA00044351"/>
    </source>
</evidence>
<keyword evidence="7" id="KW-0482">Metalloprotease</keyword>
<dbReference type="SMART" id="SM01011">
    <property type="entry name" value="AMP_N"/>
    <property type="match status" value="1"/>
</dbReference>
<sequence length="502" mass="55251">MPSGDITSTDNEENVEGLPPVPKEVHAKNRNKLVGRLKEVEPNSVVLVQGGDLINHYNTDTVYQYRQESYFLWLFGVREPGFYGLVDVKTGKAVLFIPRLPEEYATWMGPIPTPAFVTEKYGVSETFYIDQIDEVLSGLCPSNVLLLNGLNTDSNLEIKPADFPNRNGLAVNTSTLYPIISECRVVKSPEEIELISKACAISCTAHKYVMQAINKCHFEYQVESLFKNSCYFVGGSRTTAYTNNCSTGCNCSILHYGDAGAPNSKQILRGDMCLFDMGASHSGYASDITISFPVSGNFTTEQKTIYEAVLAARDAVINSAKPGVSWVDMHTLANKVMLTKLTEAGILTGNVDEMIEAGLSGILQPHGLGHLLGIDVHDVGGYLSNTPPRPKQSYLKNLRTARILEEGIVLTVEPGCYFIEPLLVKALADENLSKFINKDEISKYKGFGGVRIEDVVVITKTGCTVLSPLPRSVEEIEAWMKQTDKGCLRPLDKHYQTPVICK</sequence>
<dbReference type="EC" id="3.4.13.9" evidence="10"/>
<keyword evidence="4 16" id="KW-0479">Metal-binding</keyword>
<feature type="region of interest" description="Disordered" evidence="17">
    <location>
        <begin position="1"/>
        <end position="23"/>
    </location>
</feature>
<keyword evidence="3" id="KW-0645">Protease</keyword>
<dbReference type="InterPro" id="IPR001131">
    <property type="entry name" value="Peptidase_M24B_aminopep-P_CS"/>
</dbReference>
<evidence type="ECO:0000256" key="12">
    <source>
        <dbReference type="ARBA" id="ARBA00044252"/>
    </source>
</evidence>
<dbReference type="SUPFAM" id="SSF53092">
    <property type="entry name" value="Creatinase/prolidase N-terminal domain"/>
    <property type="match status" value="1"/>
</dbReference>
<evidence type="ECO:0000256" key="1">
    <source>
        <dbReference type="ARBA" id="ARBA00001936"/>
    </source>
</evidence>
<dbReference type="InterPro" id="IPR052433">
    <property type="entry name" value="X-Pro_dipept-like"/>
</dbReference>
<evidence type="ECO:0000256" key="7">
    <source>
        <dbReference type="ARBA" id="ARBA00023049"/>
    </source>
</evidence>
<dbReference type="PANTHER" id="PTHR48480:SF2">
    <property type="entry name" value="PEPTIDASE D"/>
    <property type="match status" value="1"/>
</dbReference>
<dbReference type="Pfam" id="PF05195">
    <property type="entry name" value="AMP_N"/>
    <property type="match status" value="1"/>
</dbReference>
<dbReference type="Pfam" id="PF00557">
    <property type="entry name" value="Peptidase_M24"/>
    <property type="match status" value="1"/>
</dbReference>
<dbReference type="SUPFAM" id="SSF55920">
    <property type="entry name" value="Creatinase/aminopeptidase"/>
    <property type="match status" value="1"/>
</dbReference>
<dbReference type="CDD" id="cd01087">
    <property type="entry name" value="Prolidase"/>
    <property type="match status" value="1"/>
</dbReference>
<evidence type="ECO:0000256" key="6">
    <source>
        <dbReference type="ARBA" id="ARBA00022997"/>
    </source>
</evidence>
<dbReference type="InterPro" id="IPR036005">
    <property type="entry name" value="Creatinase/aminopeptidase-like"/>
</dbReference>
<evidence type="ECO:0000256" key="5">
    <source>
        <dbReference type="ARBA" id="ARBA00022801"/>
    </source>
</evidence>
<dbReference type="InterPro" id="IPR007865">
    <property type="entry name" value="Aminopep_P_N"/>
</dbReference>
<dbReference type="PROSITE" id="PS00491">
    <property type="entry name" value="PROLINE_PEPTIDASE"/>
    <property type="match status" value="1"/>
</dbReference>
<dbReference type="GO" id="GO:0070006">
    <property type="term" value="F:metalloaminopeptidase activity"/>
    <property type="evidence" value="ECO:0007669"/>
    <property type="project" value="InterPro"/>
</dbReference>
<keyword evidence="5" id="KW-0378">Hydrolase</keyword>
<evidence type="ECO:0000256" key="3">
    <source>
        <dbReference type="ARBA" id="ARBA00022670"/>
    </source>
</evidence>
<name>A0A0V0G2P6_TRIDM</name>
<evidence type="ECO:0000256" key="15">
    <source>
        <dbReference type="ARBA" id="ARBA00048994"/>
    </source>
</evidence>
<evidence type="ECO:0000313" key="19">
    <source>
        <dbReference type="EMBL" id="JAP02400.1"/>
    </source>
</evidence>
<protein>
    <recommendedName>
        <fullName evidence="11">Xaa-Pro dipeptidase</fullName>
        <ecNumber evidence="10">3.4.13.9</ecNumber>
    </recommendedName>
    <alternativeName>
        <fullName evidence="14">Imidodipeptidase</fullName>
    </alternativeName>
    <alternativeName>
        <fullName evidence="12">Peptidase D</fullName>
    </alternativeName>
    <alternativeName>
        <fullName evidence="13">Proline dipeptidase</fullName>
    </alternativeName>
</protein>
<dbReference type="AlphaFoldDB" id="A0A0V0G2P6"/>
<accession>A0A0V0G2P6</accession>
<feature type="domain" description="Aminopeptidase P N-terminal" evidence="18">
    <location>
        <begin position="21"/>
        <end position="157"/>
    </location>
</feature>
<evidence type="ECO:0000256" key="9">
    <source>
        <dbReference type="ARBA" id="ARBA00043990"/>
    </source>
</evidence>
<evidence type="ECO:0000256" key="17">
    <source>
        <dbReference type="SAM" id="MobiDB-lite"/>
    </source>
</evidence>
<comment type="catalytic activity">
    <reaction evidence="15">
        <text>Xaa-L-Pro dipeptide + H2O = an L-alpha-amino acid + L-proline</text>
        <dbReference type="Rhea" id="RHEA:76407"/>
        <dbReference type="ChEBI" id="CHEBI:15377"/>
        <dbReference type="ChEBI" id="CHEBI:59869"/>
        <dbReference type="ChEBI" id="CHEBI:60039"/>
        <dbReference type="ChEBI" id="CHEBI:195196"/>
        <dbReference type="EC" id="3.4.13.9"/>
    </reaction>
</comment>
<reference evidence="19" key="1">
    <citation type="journal article" date="2018" name="J. Proteomics">
        <title>Exploring the molecular complexity of Triatoma dimidiata sialome.</title>
        <authorList>
            <person name="Santiago P.B."/>
            <person name="de Araujo C.N."/>
            <person name="Charneau S."/>
            <person name="Bastos I.M.D."/>
            <person name="Assumpcao T.C.F."/>
            <person name="Queiroz R.M.L."/>
            <person name="Praca Y.R."/>
            <person name="Cordeiro T.M."/>
            <person name="Garcia C.H.S."/>
            <person name="da Silva I.G."/>
            <person name="Raiol T."/>
            <person name="Motta F.N."/>
            <person name="de Araujo Oliveira J.V."/>
            <person name="de Sousa M.V."/>
            <person name="Ribeiro J.M.C."/>
            <person name="de Santana J.M."/>
        </authorList>
    </citation>
    <scope>NUCLEOTIDE SEQUENCE</scope>
    <source>
        <strain evidence="19">Santander</strain>
        <tissue evidence="19">Salivary glands</tissue>
    </source>
</reference>
<evidence type="ECO:0000256" key="13">
    <source>
        <dbReference type="ARBA" id="ARBA00044284"/>
    </source>
</evidence>
<dbReference type="GO" id="GO:0006508">
    <property type="term" value="P:proteolysis"/>
    <property type="evidence" value="ECO:0007669"/>
    <property type="project" value="UniProtKB-KW"/>
</dbReference>
<dbReference type="FunFam" id="3.90.230.10:FF:000002">
    <property type="entry name" value="Xaa-Pro aminopeptidase 3"/>
    <property type="match status" value="1"/>
</dbReference>
<dbReference type="EMBL" id="GECL01003724">
    <property type="protein sequence ID" value="JAP02400.1"/>
    <property type="molecule type" value="Transcribed_RNA"/>
</dbReference>
<evidence type="ECO:0000256" key="4">
    <source>
        <dbReference type="ARBA" id="ARBA00022723"/>
    </source>
</evidence>
<evidence type="ECO:0000259" key="18">
    <source>
        <dbReference type="SMART" id="SM01011"/>
    </source>
</evidence>
<evidence type="ECO:0000256" key="10">
    <source>
        <dbReference type="ARBA" id="ARBA00044051"/>
    </source>
</evidence>
<organism evidence="19">
    <name type="scientific">Triatoma dimidiata</name>
    <name type="common">Kissing bug</name>
    <name type="synonym">Meccus dimidiatus</name>
    <dbReference type="NCBI Taxonomy" id="72491"/>
    <lineage>
        <taxon>Eukaryota</taxon>
        <taxon>Metazoa</taxon>
        <taxon>Ecdysozoa</taxon>
        <taxon>Arthropoda</taxon>
        <taxon>Hexapoda</taxon>
        <taxon>Insecta</taxon>
        <taxon>Pterygota</taxon>
        <taxon>Neoptera</taxon>
        <taxon>Paraneoptera</taxon>
        <taxon>Hemiptera</taxon>
        <taxon>Heteroptera</taxon>
        <taxon>Panheteroptera</taxon>
        <taxon>Cimicomorpha</taxon>
        <taxon>Reduviidae</taxon>
        <taxon>Triatominae</taxon>
        <taxon>Triatoma</taxon>
    </lineage>
</organism>
<keyword evidence="6" id="KW-0224">Dipeptidase</keyword>
<dbReference type="Gene3D" id="3.40.350.10">
    <property type="entry name" value="Creatinase/prolidase N-terminal domain"/>
    <property type="match status" value="1"/>
</dbReference>
<comment type="cofactor">
    <cofactor evidence="1">
        <name>Mn(2+)</name>
        <dbReference type="ChEBI" id="CHEBI:29035"/>
    </cofactor>
</comment>
<dbReference type="InterPro" id="IPR000994">
    <property type="entry name" value="Pept_M24"/>
</dbReference>
<dbReference type="GO" id="GO:0102009">
    <property type="term" value="F:proline dipeptidase activity"/>
    <property type="evidence" value="ECO:0007669"/>
    <property type="project" value="UniProtKB-EC"/>
</dbReference>
<evidence type="ECO:0000256" key="2">
    <source>
        <dbReference type="ARBA" id="ARBA00011738"/>
    </source>
</evidence>
<evidence type="ECO:0000256" key="8">
    <source>
        <dbReference type="ARBA" id="ARBA00023211"/>
    </source>
</evidence>
<evidence type="ECO:0000256" key="16">
    <source>
        <dbReference type="RuleBase" id="RU000590"/>
    </source>
</evidence>
<dbReference type="PANTHER" id="PTHR48480">
    <property type="match status" value="1"/>
</dbReference>
<evidence type="ECO:0000256" key="11">
    <source>
        <dbReference type="ARBA" id="ARBA00044141"/>
    </source>
</evidence>
<dbReference type="InterPro" id="IPR029149">
    <property type="entry name" value="Creatin/AminoP/Spt16_N"/>
</dbReference>
<comment type="subunit">
    <text evidence="2">Homodimer.</text>
</comment>
<proteinExistence type="inferred from homology"/>